<proteinExistence type="predicted"/>
<protein>
    <recommendedName>
        <fullName evidence="3">Spore coat protein U domain-containing protein</fullName>
    </recommendedName>
</protein>
<dbReference type="RefSeq" id="WP_257085496.1">
    <property type="nucleotide sequence ID" value="NZ_CP102096.1"/>
</dbReference>
<accession>A0ABY5LLJ7</accession>
<dbReference type="Proteomes" id="UP001058602">
    <property type="component" value="Chromosome 1"/>
</dbReference>
<gene>
    <name evidence="1" type="ORF">NP165_06460</name>
</gene>
<evidence type="ECO:0000313" key="2">
    <source>
        <dbReference type="Proteomes" id="UP001058602"/>
    </source>
</evidence>
<reference evidence="1" key="1">
    <citation type="submission" date="2022-07" db="EMBL/GenBank/DDBJ databases">
        <title>Complete genome of Vibrio japonicus strain JCM 31412T and phylogenomic assessment of the Nereis clade of the genus Vibrio.</title>
        <authorList>
            <person name="Shlafstein M.D."/>
            <person name="Emsley S.A."/>
            <person name="Ushijima B."/>
            <person name="Videau P."/>
            <person name="Saw J.H."/>
        </authorList>
    </citation>
    <scope>NUCLEOTIDE SEQUENCE</scope>
    <source>
        <strain evidence="1">JCM 31412</strain>
    </source>
</reference>
<sequence>MKQLSKKDYLVALILSIYLLFPAKVQANNLSIGISGHIKTRCTMELVNGSALELSARNLSSAISFDLFCNQPLRIALSAKHGGLRMSHSPDQTVAPYSLGLVIPDLGINTYFLSRELSTPRLIESSGVTPFSIRGEINVTLERPLLYAGEYKDVVEIDVLPSINDFSR</sequence>
<dbReference type="EMBL" id="CP102096">
    <property type="protein sequence ID" value="UUM31770.1"/>
    <property type="molecule type" value="Genomic_DNA"/>
</dbReference>
<organism evidence="1 2">
    <name type="scientific">Vibrio japonicus</name>
    <dbReference type="NCBI Taxonomy" id="1824638"/>
    <lineage>
        <taxon>Bacteria</taxon>
        <taxon>Pseudomonadati</taxon>
        <taxon>Pseudomonadota</taxon>
        <taxon>Gammaproteobacteria</taxon>
        <taxon>Vibrionales</taxon>
        <taxon>Vibrionaceae</taxon>
        <taxon>Vibrio</taxon>
    </lineage>
</organism>
<evidence type="ECO:0000313" key="1">
    <source>
        <dbReference type="EMBL" id="UUM31770.1"/>
    </source>
</evidence>
<keyword evidence="2" id="KW-1185">Reference proteome</keyword>
<name>A0ABY5LLJ7_9VIBR</name>
<evidence type="ECO:0008006" key="3">
    <source>
        <dbReference type="Google" id="ProtNLM"/>
    </source>
</evidence>